<dbReference type="Pfam" id="PF02114">
    <property type="entry name" value="Phosducin"/>
    <property type="match status" value="1"/>
</dbReference>
<feature type="region of interest" description="Disordered" evidence="2">
    <location>
        <begin position="311"/>
        <end position="330"/>
    </location>
</feature>
<keyword evidence="5" id="KW-1185">Reference proteome</keyword>
<dbReference type="OrthoDB" id="70588at2759"/>
<comment type="similarity">
    <text evidence="1">Belongs to the phosducin family.</text>
</comment>
<dbReference type="PANTHER" id="PTHR46052:SF1">
    <property type="entry name" value="PHOSDUCIN-LIKE PROTEIN"/>
    <property type="match status" value="1"/>
</dbReference>
<evidence type="ECO:0000259" key="3">
    <source>
        <dbReference type="Pfam" id="PF02114"/>
    </source>
</evidence>
<dbReference type="PANTHER" id="PTHR46052">
    <property type="entry name" value="PHOSDUCIN-LIKE PROTEIN"/>
    <property type="match status" value="1"/>
</dbReference>
<dbReference type="PRINTS" id="PR00677">
    <property type="entry name" value="PHOSDUCIN"/>
</dbReference>
<dbReference type="SUPFAM" id="SSF52833">
    <property type="entry name" value="Thioredoxin-like"/>
    <property type="match status" value="1"/>
</dbReference>
<dbReference type="InterPro" id="IPR051499">
    <property type="entry name" value="Phosducin-like_reg"/>
</dbReference>
<feature type="compositionally biased region" description="Acidic residues" evidence="2">
    <location>
        <begin position="228"/>
        <end position="250"/>
    </location>
</feature>
<dbReference type="EMBL" id="JABCKV010000050">
    <property type="protein sequence ID" value="KAG5645068.1"/>
    <property type="molecule type" value="Genomic_DNA"/>
</dbReference>
<reference evidence="4" key="1">
    <citation type="submission" date="2020-07" db="EMBL/GenBank/DDBJ databases">
        <authorList>
            <person name="Nieuwenhuis M."/>
            <person name="Van De Peppel L.J.J."/>
        </authorList>
    </citation>
    <scope>NUCLEOTIDE SEQUENCE</scope>
    <source>
        <strain evidence="4">AP01</strain>
        <tissue evidence="4">Mycelium</tissue>
    </source>
</reference>
<organism evidence="4 5">
    <name type="scientific">Asterophora parasitica</name>
    <dbReference type="NCBI Taxonomy" id="117018"/>
    <lineage>
        <taxon>Eukaryota</taxon>
        <taxon>Fungi</taxon>
        <taxon>Dikarya</taxon>
        <taxon>Basidiomycota</taxon>
        <taxon>Agaricomycotina</taxon>
        <taxon>Agaricomycetes</taxon>
        <taxon>Agaricomycetidae</taxon>
        <taxon>Agaricales</taxon>
        <taxon>Tricholomatineae</taxon>
        <taxon>Lyophyllaceae</taxon>
        <taxon>Asterophora</taxon>
    </lineage>
</organism>
<evidence type="ECO:0000256" key="2">
    <source>
        <dbReference type="SAM" id="MobiDB-lite"/>
    </source>
</evidence>
<evidence type="ECO:0000313" key="4">
    <source>
        <dbReference type="EMBL" id="KAG5645068.1"/>
    </source>
</evidence>
<gene>
    <name evidence="4" type="ORF">DXG03_007158</name>
</gene>
<reference evidence="4" key="2">
    <citation type="submission" date="2021-10" db="EMBL/GenBank/DDBJ databases">
        <title>Phylogenomics reveals ancestral predisposition of the termite-cultivated fungus Termitomyces towards a domesticated lifestyle.</title>
        <authorList>
            <person name="Auxier B."/>
            <person name="Grum-Grzhimaylo A."/>
            <person name="Cardenas M.E."/>
            <person name="Lodge J.D."/>
            <person name="Laessoe T."/>
            <person name="Pedersen O."/>
            <person name="Smith M.E."/>
            <person name="Kuyper T.W."/>
            <person name="Franco-Molano E.A."/>
            <person name="Baroni T.J."/>
            <person name="Aanen D.K."/>
        </authorList>
    </citation>
    <scope>NUCLEOTIDE SEQUENCE</scope>
    <source>
        <strain evidence="4">AP01</strain>
        <tissue evidence="4">Mycelium</tissue>
    </source>
</reference>
<dbReference type="Gene3D" id="3.40.30.10">
    <property type="entry name" value="Glutaredoxin"/>
    <property type="match status" value="1"/>
</dbReference>
<name>A0A9P7G7R4_9AGAR</name>
<sequence>MMNADIEALVLSGELFNGPARSTSPERSPSPDAGWHDDERSDEAQRREMQGLDYDSDEERRDLQKAQEHYGESIGMGPGRTGVKGVIRDRNESDRLEREKKARDVDEVRKHMEKSNLGGKTFLEEEREKGVDEKVDDLVLKEREAASERKTDVFGHAKEGRFGHLREVGAKGFLNGVEKEERGVWVVVHLYDSSLERCYLIDETLARLARLYPHTKFLRARAATLGHDEDDEDDPYGEKDDDEEDIDDDNVDLDMLPTMLVYRDGELVHNWVRVDWEAGQSGIEELLYQHGTLPRSRSILGAGNDNLGLPSDDDDFDLSWSDDDDVDHKI</sequence>
<feature type="compositionally biased region" description="Basic and acidic residues" evidence="2">
    <location>
        <begin position="86"/>
        <end position="106"/>
    </location>
</feature>
<protein>
    <recommendedName>
        <fullName evidence="3">Phosducin domain-containing protein</fullName>
    </recommendedName>
</protein>
<comment type="caution">
    <text evidence="4">The sequence shown here is derived from an EMBL/GenBank/DDBJ whole genome shotgun (WGS) entry which is preliminary data.</text>
</comment>
<proteinExistence type="inferred from homology"/>
<dbReference type="InterPro" id="IPR001200">
    <property type="entry name" value="Phosducin"/>
</dbReference>
<evidence type="ECO:0000256" key="1">
    <source>
        <dbReference type="ARBA" id="ARBA00009686"/>
    </source>
</evidence>
<dbReference type="AlphaFoldDB" id="A0A9P7G7R4"/>
<feature type="region of interest" description="Disordered" evidence="2">
    <location>
        <begin position="227"/>
        <end position="250"/>
    </location>
</feature>
<dbReference type="GO" id="GO:0008277">
    <property type="term" value="P:regulation of G protein-coupled receptor signaling pathway"/>
    <property type="evidence" value="ECO:0007669"/>
    <property type="project" value="InterPro"/>
</dbReference>
<evidence type="ECO:0000313" key="5">
    <source>
        <dbReference type="Proteomes" id="UP000775547"/>
    </source>
</evidence>
<dbReference type="InterPro" id="IPR036249">
    <property type="entry name" value="Thioredoxin-like_sf"/>
</dbReference>
<feature type="compositionally biased region" description="Basic and acidic residues" evidence="2">
    <location>
        <begin position="58"/>
        <end position="71"/>
    </location>
</feature>
<feature type="region of interest" description="Disordered" evidence="2">
    <location>
        <begin position="15"/>
        <end position="106"/>
    </location>
</feature>
<dbReference type="Proteomes" id="UP000775547">
    <property type="component" value="Unassembled WGS sequence"/>
</dbReference>
<dbReference type="InterPro" id="IPR024253">
    <property type="entry name" value="Phosducin_thioredoxin-like_dom"/>
</dbReference>
<feature type="domain" description="Phosducin" evidence="3">
    <location>
        <begin position="160"/>
        <end position="227"/>
    </location>
</feature>
<feature type="compositionally biased region" description="Basic and acidic residues" evidence="2">
    <location>
        <begin position="34"/>
        <end position="50"/>
    </location>
</feature>
<accession>A0A9P7G7R4</accession>